<dbReference type="HOGENOM" id="CLU_880669_0_0_1"/>
<accession>R7U8I0</accession>
<dbReference type="PANTHER" id="PTHR15746:SF23">
    <property type="entry name" value="RAB11 INTERACTING PROTEIN, ISOFORM A"/>
    <property type="match status" value="1"/>
</dbReference>
<dbReference type="SMART" id="SM00239">
    <property type="entry name" value="C2"/>
    <property type="match status" value="1"/>
</dbReference>
<dbReference type="GO" id="GO:0031267">
    <property type="term" value="F:small GTPase binding"/>
    <property type="evidence" value="ECO:0007669"/>
    <property type="project" value="InterPro"/>
</dbReference>
<dbReference type="EMBL" id="KB306857">
    <property type="protein sequence ID" value="ELT99410.1"/>
    <property type="molecule type" value="Genomic_DNA"/>
</dbReference>
<dbReference type="AlphaFoldDB" id="R7U8I0"/>
<dbReference type="EMBL" id="AMQN01010038">
    <property type="status" value="NOT_ANNOTATED_CDS"/>
    <property type="molecule type" value="Genomic_DNA"/>
</dbReference>
<name>R7U8I0_CAPTE</name>
<dbReference type="STRING" id="283909.R7U8I0"/>
<feature type="region of interest" description="Disordered" evidence="3">
    <location>
        <begin position="282"/>
        <end position="304"/>
    </location>
</feature>
<keyword evidence="7" id="KW-1185">Reference proteome</keyword>
<keyword evidence="2" id="KW-0967">Endosome</keyword>
<evidence type="ECO:0000313" key="7">
    <source>
        <dbReference type="Proteomes" id="UP000014760"/>
    </source>
</evidence>
<dbReference type="GO" id="GO:0045055">
    <property type="term" value="P:regulated exocytosis"/>
    <property type="evidence" value="ECO:0007669"/>
    <property type="project" value="TreeGrafter"/>
</dbReference>
<reference evidence="7" key="1">
    <citation type="submission" date="2012-12" db="EMBL/GenBank/DDBJ databases">
        <authorList>
            <person name="Hellsten U."/>
            <person name="Grimwood J."/>
            <person name="Chapman J.A."/>
            <person name="Shapiro H."/>
            <person name="Aerts A."/>
            <person name="Otillar R.P."/>
            <person name="Terry A.Y."/>
            <person name="Boore J.L."/>
            <person name="Simakov O."/>
            <person name="Marletaz F."/>
            <person name="Cho S.-J."/>
            <person name="Edsinger-Gonzales E."/>
            <person name="Havlak P."/>
            <person name="Kuo D.-H."/>
            <person name="Larsson T."/>
            <person name="Lv J."/>
            <person name="Arendt D."/>
            <person name="Savage R."/>
            <person name="Osoegawa K."/>
            <person name="de Jong P."/>
            <person name="Lindberg D.R."/>
            <person name="Seaver E.C."/>
            <person name="Weisblat D.A."/>
            <person name="Putnam N.H."/>
            <person name="Grigoriev I.V."/>
            <person name="Rokhsar D.S."/>
        </authorList>
    </citation>
    <scope>NUCLEOTIDE SEQUENCE</scope>
    <source>
        <strain evidence="7">I ESC-2004</strain>
    </source>
</reference>
<dbReference type="Proteomes" id="UP000014760">
    <property type="component" value="Unassembled WGS sequence"/>
</dbReference>
<dbReference type="PROSITE" id="PS50004">
    <property type="entry name" value="C2"/>
    <property type="match status" value="1"/>
</dbReference>
<protein>
    <recommendedName>
        <fullName evidence="4">C2 domain-containing protein</fullName>
    </recommendedName>
</protein>
<evidence type="ECO:0000256" key="1">
    <source>
        <dbReference type="ARBA" id="ARBA00004172"/>
    </source>
</evidence>
<dbReference type="OrthoDB" id="8956628at2759"/>
<dbReference type="InterPro" id="IPR037789">
    <property type="entry name" value="FIP_classI"/>
</dbReference>
<dbReference type="EnsemblMetazoa" id="CapteT188525">
    <property type="protein sequence ID" value="CapteP188525"/>
    <property type="gene ID" value="CapteG188525"/>
</dbReference>
<dbReference type="SUPFAM" id="SSF49562">
    <property type="entry name" value="C2 domain (Calcium/lipid-binding domain, CaLB)"/>
    <property type="match status" value="1"/>
</dbReference>
<proteinExistence type="predicted"/>
<reference evidence="6" key="3">
    <citation type="submission" date="2015-06" db="UniProtKB">
        <authorList>
            <consortium name="EnsemblMetazoa"/>
        </authorList>
    </citation>
    <scope>IDENTIFICATION</scope>
</reference>
<reference evidence="5 7" key="2">
    <citation type="journal article" date="2013" name="Nature">
        <title>Insights into bilaterian evolution from three spiralian genomes.</title>
        <authorList>
            <person name="Simakov O."/>
            <person name="Marletaz F."/>
            <person name="Cho S.J."/>
            <person name="Edsinger-Gonzales E."/>
            <person name="Havlak P."/>
            <person name="Hellsten U."/>
            <person name="Kuo D.H."/>
            <person name="Larsson T."/>
            <person name="Lv J."/>
            <person name="Arendt D."/>
            <person name="Savage R."/>
            <person name="Osoegawa K."/>
            <person name="de Jong P."/>
            <person name="Grimwood J."/>
            <person name="Chapman J.A."/>
            <person name="Shapiro H."/>
            <person name="Aerts A."/>
            <person name="Otillar R.P."/>
            <person name="Terry A.Y."/>
            <person name="Boore J.L."/>
            <person name="Grigoriev I.V."/>
            <person name="Lindberg D.R."/>
            <person name="Seaver E.C."/>
            <person name="Weisblat D.A."/>
            <person name="Putnam N.H."/>
            <person name="Rokhsar D.S."/>
        </authorList>
    </citation>
    <scope>NUCLEOTIDE SEQUENCE</scope>
    <source>
        <strain evidence="5 7">I ESC-2004</strain>
    </source>
</reference>
<dbReference type="Pfam" id="PF00168">
    <property type="entry name" value="C2"/>
    <property type="match status" value="1"/>
</dbReference>
<comment type="subcellular location">
    <subcellularLocation>
        <location evidence="1">Recycling endosome</location>
    </subcellularLocation>
</comment>
<evidence type="ECO:0000256" key="2">
    <source>
        <dbReference type="ARBA" id="ARBA00022753"/>
    </source>
</evidence>
<sequence>MTFCNVCCIKSENCFIEIASSVFAVHRGRNLLCKGKSDTNDAYVTISLGKDKYQTSIKERTKDPVWHEECDLAMSDKCSSIQLNVFHRNLLGIDEFLGHTDIPLEQFAIYERPRSRWYTLKNKPGSKKAEKYRGEIEVKVTFLVQSLSGSQTSLVKAKVKKSASFKSMASSMGEKLSVKWPHKGGATLNRASSKGEISDRLSFADPFGNQSYAESYLKKASGDHLRCYSFDSHGYVGLLKRPLGLGIHGAIHKSEVAGSSRSDSALIQKFSSRHIERSHDFLPTSYNNEDKDDTPDSVSVENTPETSVLPYSYPYF</sequence>
<organism evidence="5">
    <name type="scientific">Capitella teleta</name>
    <name type="common">Polychaete worm</name>
    <dbReference type="NCBI Taxonomy" id="283909"/>
    <lineage>
        <taxon>Eukaryota</taxon>
        <taxon>Metazoa</taxon>
        <taxon>Spiralia</taxon>
        <taxon>Lophotrochozoa</taxon>
        <taxon>Annelida</taxon>
        <taxon>Polychaeta</taxon>
        <taxon>Sedentaria</taxon>
        <taxon>Scolecida</taxon>
        <taxon>Capitellidae</taxon>
        <taxon>Capitella</taxon>
    </lineage>
</organism>
<evidence type="ECO:0000313" key="5">
    <source>
        <dbReference type="EMBL" id="ELT99410.1"/>
    </source>
</evidence>
<dbReference type="GO" id="GO:0055037">
    <property type="term" value="C:recycling endosome"/>
    <property type="evidence" value="ECO:0007669"/>
    <property type="project" value="UniProtKB-SubCell"/>
</dbReference>
<dbReference type="InterPro" id="IPR000008">
    <property type="entry name" value="C2_dom"/>
</dbReference>
<dbReference type="Gene3D" id="2.60.40.150">
    <property type="entry name" value="C2 domain"/>
    <property type="match status" value="1"/>
</dbReference>
<dbReference type="InterPro" id="IPR035892">
    <property type="entry name" value="C2_domain_sf"/>
</dbReference>
<evidence type="ECO:0000313" key="6">
    <source>
        <dbReference type="EnsemblMetazoa" id="CapteP188525"/>
    </source>
</evidence>
<gene>
    <name evidence="5" type="ORF">CAPTEDRAFT_188525</name>
</gene>
<evidence type="ECO:0000259" key="4">
    <source>
        <dbReference type="PROSITE" id="PS50004"/>
    </source>
</evidence>
<evidence type="ECO:0000256" key="3">
    <source>
        <dbReference type="SAM" id="MobiDB-lite"/>
    </source>
</evidence>
<feature type="domain" description="C2" evidence="4">
    <location>
        <begin position="1"/>
        <end position="118"/>
    </location>
</feature>
<dbReference type="PANTHER" id="PTHR15746">
    <property type="entry name" value="RAB11-RELATED"/>
    <property type="match status" value="1"/>
</dbReference>
<dbReference type="FunCoup" id="R7U8I0">
    <property type="interactions" value="934"/>
</dbReference>